<dbReference type="SMART" id="SM00862">
    <property type="entry name" value="Trans_reg_C"/>
    <property type="match status" value="1"/>
</dbReference>
<dbReference type="Pfam" id="PF07676">
    <property type="entry name" value="PD40"/>
    <property type="match status" value="3"/>
</dbReference>
<dbReference type="EMBL" id="JAFKCV010000025">
    <property type="protein sequence ID" value="MBN7827721.1"/>
    <property type="molecule type" value="Genomic_DNA"/>
</dbReference>
<feature type="transmembrane region" description="Helical" evidence="4">
    <location>
        <begin position="130"/>
        <end position="153"/>
    </location>
</feature>
<dbReference type="CDD" id="cd00383">
    <property type="entry name" value="trans_reg_C"/>
    <property type="match status" value="1"/>
</dbReference>
<dbReference type="GO" id="GO:0000160">
    <property type="term" value="P:phosphorelay signal transduction system"/>
    <property type="evidence" value="ECO:0007669"/>
    <property type="project" value="InterPro"/>
</dbReference>
<sequence length="703" mass="80246">MQDARPLPTLFDIAGATVDVQERQIHIQGKSYSCEPKVFDLLILFCQYPNELITRDLLIEKVWLGRIVSENAINRAISQLRKFLANIDEKLDFVVTVPRLGYRFVIPIELVLPDSTPVDKKNKAASRQTFLNVTVTVAVVLLLASLTTVVLLFNEPIAPVGSEPIKLSTPKSITSFKGRSRQPHLSPDGNKLAFVYQTSQTSFSHLYLRDLSTKEQIALTQDQAWDRRPRWSPDGKSLLFVRYRTETGQTSCHLMLLEFKNTEVSEGTEKELFECEPSSDPVLDWSMDNDSFFYAERTSNAQPYSIYRYHLSTKSKHQLSLPPTQNNLLGDYFVAANNAGQLVILQYRENQQTRILIKDSTNGLVSHDITVSGRIPQIAWANYSPALYYSVGNELYYLDLASQQSTSAFHMGKYIDSFAVAANDQSLFISGHLRDTDIWTKDQKGQAYRLIDSSKLDMMPRWSNTRQALAFVSDRTGQYEFWLRDSQKQERQLSKLPFKLESTQFSWSADDKLLLFQHNGALYTLDVDSGEMAQLLDESAKAYAANWSGDGQSVIYGTNSSGDWQLRKYDIATKNNIQLTQNGGYSGLLHKNGKELFLTKFHQDGLWQLDLSDGSEEFISQDVEKINWRNWQIIDQGLVYYQRLGEVPGLYLHPWSGGKARILWPVPQGFIHQYSVSDNGKRLFYTHLNELQSDIYRLDVTQD</sequence>
<dbReference type="PROSITE" id="PS51755">
    <property type="entry name" value="OMPR_PHOB"/>
    <property type="match status" value="1"/>
</dbReference>
<dbReference type="InterPro" id="IPR036388">
    <property type="entry name" value="WH-like_DNA-bd_sf"/>
</dbReference>
<dbReference type="SUPFAM" id="SSF69322">
    <property type="entry name" value="Tricorn protease domain 2"/>
    <property type="match status" value="1"/>
</dbReference>
<evidence type="ECO:0000259" key="5">
    <source>
        <dbReference type="PROSITE" id="PS51755"/>
    </source>
</evidence>
<dbReference type="AlphaFoldDB" id="A0A939DTN5"/>
<comment type="similarity">
    <text evidence="1">Belongs to the TolB family.</text>
</comment>
<keyword evidence="4" id="KW-0812">Transmembrane</keyword>
<dbReference type="PANTHER" id="PTHR36842">
    <property type="entry name" value="PROTEIN TOLB HOMOLOG"/>
    <property type="match status" value="1"/>
</dbReference>
<dbReference type="Gene3D" id="2.120.10.30">
    <property type="entry name" value="TolB, C-terminal domain"/>
    <property type="match status" value="2"/>
</dbReference>
<dbReference type="Gene3D" id="1.10.10.10">
    <property type="entry name" value="Winged helix-like DNA-binding domain superfamily/Winged helix DNA-binding domain"/>
    <property type="match status" value="1"/>
</dbReference>
<dbReference type="InterPro" id="IPR001867">
    <property type="entry name" value="OmpR/PhoB-type_DNA-bd"/>
</dbReference>
<keyword evidence="4" id="KW-1133">Transmembrane helix</keyword>
<keyword evidence="7" id="KW-1185">Reference proteome</keyword>
<evidence type="ECO:0000313" key="7">
    <source>
        <dbReference type="Proteomes" id="UP000664654"/>
    </source>
</evidence>
<evidence type="ECO:0000256" key="2">
    <source>
        <dbReference type="ARBA" id="ARBA00023125"/>
    </source>
</evidence>
<dbReference type="InterPro" id="IPR011042">
    <property type="entry name" value="6-blade_b-propeller_TolB-like"/>
</dbReference>
<feature type="domain" description="OmpR/PhoB-type" evidence="5">
    <location>
        <begin position="8"/>
        <end position="106"/>
    </location>
</feature>
<keyword evidence="2 3" id="KW-0238">DNA-binding</keyword>
<evidence type="ECO:0000313" key="6">
    <source>
        <dbReference type="EMBL" id="MBN7827721.1"/>
    </source>
</evidence>
<dbReference type="RefSeq" id="WP_206575830.1">
    <property type="nucleotide sequence ID" value="NZ_JAFKCV010000025.1"/>
</dbReference>
<dbReference type="GO" id="GO:0003677">
    <property type="term" value="F:DNA binding"/>
    <property type="evidence" value="ECO:0007669"/>
    <property type="project" value="UniProtKB-UniRule"/>
</dbReference>
<dbReference type="InterPro" id="IPR011659">
    <property type="entry name" value="WD40"/>
</dbReference>
<comment type="caution">
    <text evidence="6">The sequence shown here is derived from an EMBL/GenBank/DDBJ whole genome shotgun (WGS) entry which is preliminary data.</text>
</comment>
<gene>
    <name evidence="6" type="ORF">J0A66_20990</name>
</gene>
<dbReference type="SUPFAM" id="SSF46894">
    <property type="entry name" value="C-terminal effector domain of the bipartite response regulators"/>
    <property type="match status" value="1"/>
</dbReference>
<proteinExistence type="inferred from homology"/>
<evidence type="ECO:0000256" key="3">
    <source>
        <dbReference type="PROSITE-ProRule" id="PRU01091"/>
    </source>
</evidence>
<reference evidence="6" key="1">
    <citation type="submission" date="2021-03" db="EMBL/GenBank/DDBJ databases">
        <title>novel species isolated from a fishpond in China.</title>
        <authorList>
            <person name="Lu H."/>
            <person name="Cai Z."/>
        </authorList>
    </citation>
    <scope>NUCLEOTIDE SEQUENCE</scope>
    <source>
        <strain evidence="6">JCM 30855</strain>
    </source>
</reference>
<evidence type="ECO:0000256" key="1">
    <source>
        <dbReference type="ARBA" id="ARBA00009820"/>
    </source>
</evidence>
<dbReference type="SUPFAM" id="SSF82171">
    <property type="entry name" value="DPP6 N-terminal domain-like"/>
    <property type="match status" value="1"/>
</dbReference>
<protein>
    <submittedName>
        <fullName evidence="6">PD40 domain-containing protein</fullName>
    </submittedName>
</protein>
<dbReference type="Pfam" id="PF00486">
    <property type="entry name" value="Trans_reg_C"/>
    <property type="match status" value="1"/>
</dbReference>
<name>A0A939DTN5_9ALTE</name>
<evidence type="ECO:0000256" key="4">
    <source>
        <dbReference type="SAM" id="Phobius"/>
    </source>
</evidence>
<accession>A0A939DTN5</accession>
<feature type="DNA-binding region" description="OmpR/PhoB-type" evidence="3">
    <location>
        <begin position="8"/>
        <end position="106"/>
    </location>
</feature>
<dbReference type="GO" id="GO:0006355">
    <property type="term" value="P:regulation of DNA-templated transcription"/>
    <property type="evidence" value="ECO:0007669"/>
    <property type="project" value="InterPro"/>
</dbReference>
<keyword evidence="4" id="KW-0472">Membrane</keyword>
<dbReference type="Proteomes" id="UP000664654">
    <property type="component" value="Unassembled WGS sequence"/>
</dbReference>
<dbReference type="InterPro" id="IPR016032">
    <property type="entry name" value="Sig_transdc_resp-reg_C-effctor"/>
</dbReference>
<organism evidence="6 7">
    <name type="scientific">Bowmanella dokdonensis</name>
    <dbReference type="NCBI Taxonomy" id="751969"/>
    <lineage>
        <taxon>Bacteria</taxon>
        <taxon>Pseudomonadati</taxon>
        <taxon>Pseudomonadota</taxon>
        <taxon>Gammaproteobacteria</taxon>
        <taxon>Alteromonadales</taxon>
        <taxon>Alteromonadaceae</taxon>
        <taxon>Bowmanella</taxon>
    </lineage>
</organism>